<name>A0A409YW43_9AGAR</name>
<keyword evidence="2" id="KW-0732">Signal</keyword>
<gene>
    <name evidence="3" type="ORF">CVT26_012643</name>
</gene>
<dbReference type="Pfam" id="PF21203">
    <property type="entry name" value="ECM10"/>
    <property type="match status" value="1"/>
</dbReference>
<evidence type="ECO:0000256" key="1">
    <source>
        <dbReference type="SAM" id="MobiDB-lite"/>
    </source>
</evidence>
<evidence type="ECO:0000313" key="3">
    <source>
        <dbReference type="EMBL" id="PPR07210.1"/>
    </source>
</evidence>
<proteinExistence type="predicted"/>
<organism evidence="3 4">
    <name type="scientific">Gymnopilus dilepis</name>
    <dbReference type="NCBI Taxonomy" id="231916"/>
    <lineage>
        <taxon>Eukaryota</taxon>
        <taxon>Fungi</taxon>
        <taxon>Dikarya</taxon>
        <taxon>Basidiomycota</taxon>
        <taxon>Agaricomycotina</taxon>
        <taxon>Agaricomycetes</taxon>
        <taxon>Agaricomycetidae</taxon>
        <taxon>Agaricales</taxon>
        <taxon>Agaricineae</taxon>
        <taxon>Hymenogastraceae</taxon>
        <taxon>Gymnopilus</taxon>
    </lineage>
</organism>
<feature type="compositionally biased region" description="Pro residues" evidence="1">
    <location>
        <begin position="171"/>
        <end position="185"/>
    </location>
</feature>
<reference evidence="3 4" key="1">
    <citation type="journal article" date="2018" name="Evol. Lett.">
        <title>Horizontal gene cluster transfer increased hallucinogenic mushroom diversity.</title>
        <authorList>
            <person name="Reynolds H.T."/>
            <person name="Vijayakumar V."/>
            <person name="Gluck-Thaler E."/>
            <person name="Korotkin H.B."/>
            <person name="Matheny P.B."/>
            <person name="Slot J.C."/>
        </authorList>
    </citation>
    <scope>NUCLEOTIDE SEQUENCE [LARGE SCALE GENOMIC DNA]</scope>
    <source>
        <strain evidence="3 4">SRW20</strain>
    </source>
</reference>
<feature type="signal peptide" evidence="2">
    <location>
        <begin position="1"/>
        <end position="15"/>
    </location>
</feature>
<dbReference type="CDD" id="cd22209">
    <property type="entry name" value="EMC10"/>
    <property type="match status" value="1"/>
</dbReference>
<dbReference type="STRING" id="231916.A0A409YW43"/>
<sequence>MRVGVVAALISVAYASDVIQLYHRVFHPNLPAQTYLERATASRSGVLVPASTLAEDLASFSEVLQSLDDPTEALYQVALGHDGDTSEAFWDFSSVKACYLGRISADTIVLHFPSGQDEGPFAVDYFVSPIPSDGSCPQTKNKRALSSSASLKNFASKVENLNSTLLIQSPNSPPPPELRTPPPLTPEGEVVKPVPEKTFIQKYWMYIGALVLIILVGTGPEENEQQPRRGGGGR</sequence>
<accession>A0A409YW43</accession>
<dbReference type="InParanoid" id="A0A409YW43"/>
<protein>
    <recommendedName>
        <fullName evidence="5">ER membrane protein complex subunit 10</fullName>
    </recommendedName>
</protein>
<evidence type="ECO:0008006" key="5">
    <source>
        <dbReference type="Google" id="ProtNLM"/>
    </source>
</evidence>
<feature type="region of interest" description="Disordered" evidence="1">
    <location>
        <begin position="165"/>
        <end position="190"/>
    </location>
</feature>
<dbReference type="EMBL" id="NHYE01000160">
    <property type="protein sequence ID" value="PPR07210.1"/>
    <property type="molecule type" value="Genomic_DNA"/>
</dbReference>
<dbReference type="AlphaFoldDB" id="A0A409YW43"/>
<dbReference type="OrthoDB" id="1894652at2759"/>
<evidence type="ECO:0000256" key="2">
    <source>
        <dbReference type="SAM" id="SignalP"/>
    </source>
</evidence>
<feature type="chain" id="PRO_5019132317" description="ER membrane protein complex subunit 10" evidence="2">
    <location>
        <begin position="16"/>
        <end position="234"/>
    </location>
</feature>
<comment type="caution">
    <text evidence="3">The sequence shown here is derived from an EMBL/GenBank/DDBJ whole genome shotgun (WGS) entry which is preliminary data.</text>
</comment>
<dbReference type="Proteomes" id="UP000284706">
    <property type="component" value="Unassembled WGS sequence"/>
</dbReference>
<keyword evidence="4" id="KW-1185">Reference proteome</keyword>
<evidence type="ECO:0000313" key="4">
    <source>
        <dbReference type="Proteomes" id="UP000284706"/>
    </source>
</evidence>